<gene>
    <name evidence="1" type="ORF">F4820DRAFT_242226</name>
</gene>
<sequence>MYLPKMLSLPPSVLVLLGAAMLAHAQHPTAIRKMSLDEGEKFMHEYYAFGPLPPPPPPPPQQPLHQARAARLLTPEEELLLSGNSSAAIPFLPPYPRHYDYHSAGLGPRIKERKGEEGSKQRREAEAEAGSLGLYRRAREVLAKLQGRQFACPEGTHSCTNIDQPNYCCTAGTTCFVVTNAPDAGNVGCCPEGANCGVTVGTCSDGATACPANLGGGCCIPGFVCAEVGCVSSTVSVITPSQTQTPTTVTSTIVSSPSPTTQVITVIVTVTPSGGGEPVTSTTTQTTTAGNTNTATSTSNTNTGGGGVPPYRPTSGTSTASTTTEAPTSTYCPTGFYACVASAGGGCCRTGRDCSTTSCPAPAMTTIVSNGATVVVPVTDAEAAAGNAAASSPTCAGGWFLCGSDAGSVPGCCPSGYACGTASCTLSASTATATVQKQLPSSAPGRRGDARGASAAVLVAALLFAAVLA</sequence>
<protein>
    <submittedName>
        <fullName evidence="1">Uncharacterized protein</fullName>
    </submittedName>
</protein>
<dbReference type="Proteomes" id="UP001497700">
    <property type="component" value="Unassembled WGS sequence"/>
</dbReference>
<name>A0ACB9Z5J5_9PEZI</name>
<organism evidence="1 2">
    <name type="scientific">Hypoxylon rubiginosum</name>
    <dbReference type="NCBI Taxonomy" id="110542"/>
    <lineage>
        <taxon>Eukaryota</taxon>
        <taxon>Fungi</taxon>
        <taxon>Dikarya</taxon>
        <taxon>Ascomycota</taxon>
        <taxon>Pezizomycotina</taxon>
        <taxon>Sordariomycetes</taxon>
        <taxon>Xylariomycetidae</taxon>
        <taxon>Xylariales</taxon>
        <taxon>Hypoxylaceae</taxon>
        <taxon>Hypoxylon</taxon>
    </lineage>
</organism>
<accession>A0ACB9Z5J5</accession>
<keyword evidence="2" id="KW-1185">Reference proteome</keyword>
<reference evidence="1 2" key="1">
    <citation type="journal article" date="2022" name="New Phytol.">
        <title>Ecological generalism drives hyperdiversity of secondary metabolite gene clusters in xylarialean endophytes.</title>
        <authorList>
            <person name="Franco M.E.E."/>
            <person name="Wisecaver J.H."/>
            <person name="Arnold A.E."/>
            <person name="Ju Y.M."/>
            <person name="Slot J.C."/>
            <person name="Ahrendt S."/>
            <person name="Moore L.P."/>
            <person name="Eastman K.E."/>
            <person name="Scott K."/>
            <person name="Konkel Z."/>
            <person name="Mondo S.J."/>
            <person name="Kuo A."/>
            <person name="Hayes R.D."/>
            <person name="Haridas S."/>
            <person name="Andreopoulos B."/>
            <person name="Riley R."/>
            <person name="LaButti K."/>
            <person name="Pangilinan J."/>
            <person name="Lipzen A."/>
            <person name="Amirebrahimi M."/>
            <person name="Yan J."/>
            <person name="Adam C."/>
            <person name="Keymanesh K."/>
            <person name="Ng V."/>
            <person name="Louie K."/>
            <person name="Northen T."/>
            <person name="Drula E."/>
            <person name="Henrissat B."/>
            <person name="Hsieh H.M."/>
            <person name="Youens-Clark K."/>
            <person name="Lutzoni F."/>
            <person name="Miadlikowska J."/>
            <person name="Eastwood D.C."/>
            <person name="Hamelin R.C."/>
            <person name="Grigoriev I.V."/>
            <person name="U'Ren J.M."/>
        </authorList>
    </citation>
    <scope>NUCLEOTIDE SEQUENCE [LARGE SCALE GENOMIC DNA]</scope>
    <source>
        <strain evidence="1 2">CBS 119005</strain>
    </source>
</reference>
<evidence type="ECO:0000313" key="2">
    <source>
        <dbReference type="Proteomes" id="UP001497700"/>
    </source>
</evidence>
<comment type="caution">
    <text evidence="1">The sequence shown here is derived from an EMBL/GenBank/DDBJ whole genome shotgun (WGS) entry which is preliminary data.</text>
</comment>
<proteinExistence type="predicted"/>
<dbReference type="EMBL" id="MU393455">
    <property type="protein sequence ID" value="KAI4866763.1"/>
    <property type="molecule type" value="Genomic_DNA"/>
</dbReference>
<evidence type="ECO:0000313" key="1">
    <source>
        <dbReference type="EMBL" id="KAI4866763.1"/>
    </source>
</evidence>